<evidence type="ECO:0000256" key="8">
    <source>
        <dbReference type="ARBA" id="ARBA00050239"/>
    </source>
</evidence>
<dbReference type="Gene3D" id="3.40.50.880">
    <property type="match status" value="1"/>
</dbReference>
<protein>
    <recommendedName>
        <fullName evidence="9">dipeptidase E</fullName>
        <ecNumber evidence="9">3.4.13.21</ecNumber>
    </recommendedName>
    <alternativeName>
        <fullName evidence="10">Asp-specific dipeptidase</fullName>
    </alternativeName>
</protein>
<dbReference type="AlphaFoldDB" id="A0A7H4PDN4"/>
<comment type="similarity">
    <text evidence="2">Belongs to the peptidase S51 family.</text>
</comment>
<proteinExistence type="inferred from homology"/>
<dbReference type="NCBIfam" id="NF003642">
    <property type="entry name" value="PRK05282.1"/>
    <property type="match status" value="1"/>
</dbReference>
<evidence type="ECO:0000256" key="5">
    <source>
        <dbReference type="ARBA" id="ARBA00022801"/>
    </source>
</evidence>
<evidence type="ECO:0000256" key="10">
    <source>
        <dbReference type="ARBA" id="ARBA00075877"/>
    </source>
</evidence>
<comment type="catalytic activity">
    <reaction evidence="8">
        <text>Dipeptidase E catalyzes the hydrolysis of dipeptides Asp-|-Xaa. It does not act on peptides with N-terminal Glu, Asn or Gln, nor does it cleave isoaspartyl peptides.</text>
        <dbReference type="EC" id="3.4.13.21"/>
    </reaction>
</comment>
<keyword evidence="3" id="KW-0963">Cytoplasm</keyword>
<dbReference type="Proteomes" id="UP000254863">
    <property type="component" value="Unassembled WGS sequence"/>
</dbReference>
<comment type="subcellular location">
    <subcellularLocation>
        <location evidence="1">Cytoplasm</location>
    </subcellularLocation>
</comment>
<dbReference type="EMBL" id="UGMS01000002">
    <property type="protein sequence ID" value="STW66011.1"/>
    <property type="molecule type" value="Genomic_DNA"/>
</dbReference>
<dbReference type="GO" id="GO:0016805">
    <property type="term" value="F:dipeptidase activity"/>
    <property type="evidence" value="ECO:0007669"/>
    <property type="project" value="UniProtKB-KW"/>
</dbReference>
<keyword evidence="7 12" id="KW-0224">Dipeptidase</keyword>
<organism evidence="12 13">
    <name type="scientific">Klebsiella michiganensis</name>
    <dbReference type="NCBI Taxonomy" id="1134687"/>
    <lineage>
        <taxon>Bacteria</taxon>
        <taxon>Pseudomonadati</taxon>
        <taxon>Pseudomonadota</taxon>
        <taxon>Gammaproteobacteria</taxon>
        <taxon>Enterobacterales</taxon>
        <taxon>Enterobacteriaceae</taxon>
        <taxon>Klebsiella/Raoultella group</taxon>
        <taxon>Klebsiella</taxon>
    </lineage>
</organism>
<comment type="caution">
    <text evidence="12">The sequence shown here is derived from an EMBL/GenBank/DDBJ whole genome shotgun (WGS) entry which is preliminary data.</text>
</comment>
<dbReference type="EC" id="3.4.13.21" evidence="9"/>
<feature type="region of interest" description="Disordered" evidence="11">
    <location>
        <begin position="189"/>
        <end position="252"/>
    </location>
</feature>
<accession>A0A7H4PDN4</accession>
<dbReference type="InterPro" id="IPR005320">
    <property type="entry name" value="Peptidase_S51"/>
</dbReference>
<dbReference type="FunFam" id="3.40.50.880:FF:000007">
    <property type="entry name" value="Peptidase E"/>
    <property type="match status" value="1"/>
</dbReference>
<dbReference type="GO" id="GO:0008236">
    <property type="term" value="F:serine-type peptidase activity"/>
    <property type="evidence" value="ECO:0007669"/>
    <property type="project" value="UniProtKB-KW"/>
</dbReference>
<keyword evidence="4" id="KW-0645">Protease</keyword>
<dbReference type="SUPFAM" id="SSF52317">
    <property type="entry name" value="Class I glutamine amidotransferase-like"/>
    <property type="match status" value="1"/>
</dbReference>
<evidence type="ECO:0000256" key="4">
    <source>
        <dbReference type="ARBA" id="ARBA00022670"/>
    </source>
</evidence>
<dbReference type="PANTHER" id="PTHR20842">
    <property type="entry name" value="PROTEASE S51 ALPHA-ASPARTYL DIPEPTIDASE"/>
    <property type="match status" value="1"/>
</dbReference>
<evidence type="ECO:0000256" key="2">
    <source>
        <dbReference type="ARBA" id="ARBA00006534"/>
    </source>
</evidence>
<keyword evidence="6" id="KW-0720">Serine protease</keyword>
<evidence type="ECO:0000256" key="6">
    <source>
        <dbReference type="ARBA" id="ARBA00022825"/>
    </source>
</evidence>
<evidence type="ECO:0000256" key="11">
    <source>
        <dbReference type="SAM" id="MobiDB-lite"/>
    </source>
</evidence>
<evidence type="ECO:0000313" key="12">
    <source>
        <dbReference type="EMBL" id="STW66011.1"/>
    </source>
</evidence>
<dbReference type="GO" id="GO:0005737">
    <property type="term" value="C:cytoplasm"/>
    <property type="evidence" value="ECO:0007669"/>
    <property type="project" value="UniProtKB-SubCell"/>
</dbReference>
<dbReference type="GO" id="GO:0006508">
    <property type="term" value="P:proteolysis"/>
    <property type="evidence" value="ECO:0007669"/>
    <property type="project" value="UniProtKB-KW"/>
</dbReference>
<dbReference type="Pfam" id="PF03575">
    <property type="entry name" value="Peptidase_S51"/>
    <property type="match status" value="1"/>
</dbReference>
<name>A0A7H4PDN4_9ENTR</name>
<gene>
    <name evidence="12" type="primary">pepE</name>
    <name evidence="12" type="ORF">NCTC11685_03722</name>
</gene>
<dbReference type="PANTHER" id="PTHR20842:SF0">
    <property type="entry name" value="ALPHA-ASPARTYL DIPEPTIDASE"/>
    <property type="match status" value="1"/>
</dbReference>
<evidence type="ECO:0000256" key="9">
    <source>
        <dbReference type="ARBA" id="ARBA00066675"/>
    </source>
</evidence>
<dbReference type="CDD" id="cd03146">
    <property type="entry name" value="GAT1_Peptidase_E"/>
    <property type="match status" value="1"/>
</dbReference>
<keyword evidence="5 12" id="KW-0378">Hydrolase</keyword>
<evidence type="ECO:0000256" key="7">
    <source>
        <dbReference type="ARBA" id="ARBA00022997"/>
    </source>
</evidence>
<evidence type="ECO:0000256" key="3">
    <source>
        <dbReference type="ARBA" id="ARBA00022490"/>
    </source>
</evidence>
<reference evidence="12 13" key="1">
    <citation type="submission" date="2018-06" db="EMBL/GenBank/DDBJ databases">
        <authorList>
            <consortium name="Pathogen Informatics"/>
            <person name="Doyle S."/>
        </authorList>
    </citation>
    <scope>NUCLEOTIDE SEQUENCE [LARGE SCALE GENOMIC DNA]</scope>
    <source>
        <strain evidence="12 13">NCTC11685</strain>
    </source>
</reference>
<evidence type="ECO:0000313" key="13">
    <source>
        <dbReference type="Proteomes" id="UP000254863"/>
    </source>
</evidence>
<evidence type="ECO:0000256" key="1">
    <source>
        <dbReference type="ARBA" id="ARBA00004496"/>
    </source>
</evidence>
<dbReference type="InterPro" id="IPR029062">
    <property type="entry name" value="Class_I_gatase-like"/>
</dbReference>
<sequence>MELLLLSNSTLPGKAWLEHALPTIAGQLNGRRSAVFIPFAGVTQTWDDYTAKTAAVFSPMGVTVTGIHSVADPVSAIENAEIVIVGGGNTFQLLKECRERGLLAPMVDVVKRGALYIGWSAGANLACPTIRTTNDMPIVDPNGFAALGLFPLQINPHFTNALPEGHKGETREQRIRELLGGCARADDYRPAGRQLDTGDAGPRYPWRPESNAGIQSRRRRGDPQRRSSFLNPVRTFPGGGAARLSGLPSRRR</sequence>